<dbReference type="InterPro" id="IPR053781">
    <property type="entry name" value="F-box_AtFBL13-like"/>
</dbReference>
<protein>
    <submittedName>
        <fullName evidence="2">F-box/LRR-repeat protein at4g14096</fullName>
    </submittedName>
</protein>
<dbReference type="InterPro" id="IPR050232">
    <property type="entry name" value="FBL13/AtMIF1-like"/>
</dbReference>
<keyword evidence="3" id="KW-1185">Reference proteome</keyword>
<dbReference type="InterPro" id="IPR055357">
    <property type="entry name" value="LRR_At1g61320_AtMIF1"/>
</dbReference>
<dbReference type="Gene3D" id="3.80.10.10">
    <property type="entry name" value="Ribonuclease Inhibitor"/>
    <property type="match status" value="1"/>
</dbReference>
<dbReference type="InterPro" id="IPR001810">
    <property type="entry name" value="F-box_dom"/>
</dbReference>
<dbReference type="Pfam" id="PF00646">
    <property type="entry name" value="F-box"/>
    <property type="match status" value="1"/>
</dbReference>
<reference evidence="2" key="1">
    <citation type="submission" date="2020-07" db="EMBL/GenBank/DDBJ databases">
        <title>Ethylene signaling mediates host invasion by parasitic plants.</title>
        <authorList>
            <person name="Yoshida S."/>
        </authorList>
    </citation>
    <scope>NUCLEOTIDE SEQUENCE</scope>
    <source>
        <strain evidence="2">Okayama</strain>
    </source>
</reference>
<organism evidence="2 3">
    <name type="scientific">Phtheirospermum japonicum</name>
    <dbReference type="NCBI Taxonomy" id="374723"/>
    <lineage>
        <taxon>Eukaryota</taxon>
        <taxon>Viridiplantae</taxon>
        <taxon>Streptophyta</taxon>
        <taxon>Embryophyta</taxon>
        <taxon>Tracheophyta</taxon>
        <taxon>Spermatophyta</taxon>
        <taxon>Magnoliopsida</taxon>
        <taxon>eudicotyledons</taxon>
        <taxon>Gunneridae</taxon>
        <taxon>Pentapetalae</taxon>
        <taxon>asterids</taxon>
        <taxon>lamiids</taxon>
        <taxon>Lamiales</taxon>
        <taxon>Orobanchaceae</taxon>
        <taxon>Orobanchaceae incertae sedis</taxon>
        <taxon>Phtheirospermum</taxon>
    </lineage>
</organism>
<dbReference type="InterPro" id="IPR032675">
    <property type="entry name" value="LRR_dom_sf"/>
</dbReference>
<dbReference type="SUPFAM" id="SSF81383">
    <property type="entry name" value="F-box domain"/>
    <property type="match status" value="1"/>
</dbReference>
<proteinExistence type="predicted"/>
<dbReference type="EMBL" id="BMAC01000215">
    <property type="protein sequence ID" value="GFP90326.1"/>
    <property type="molecule type" value="Genomic_DNA"/>
</dbReference>
<dbReference type="InterPro" id="IPR006566">
    <property type="entry name" value="FBD"/>
</dbReference>
<feature type="domain" description="FBD" evidence="1">
    <location>
        <begin position="345"/>
        <end position="420"/>
    </location>
</feature>
<gene>
    <name evidence="2" type="ORF">PHJA_001176500</name>
</gene>
<name>A0A830BU53_9LAMI</name>
<comment type="caution">
    <text evidence="2">The sequence shown here is derived from an EMBL/GenBank/DDBJ whole genome shotgun (WGS) entry which is preliminary data.</text>
</comment>
<dbReference type="SUPFAM" id="SSF52047">
    <property type="entry name" value="RNI-like"/>
    <property type="match status" value="1"/>
</dbReference>
<sequence>MKQRNKPSIDRLSGLPDDVICHILSFLPTTLSVATSALARRWRFVWAHVPNLDFKSHMTRSRLSRVDIINRVVLLYKYRSYDHALHSKFQLEKCITAVMERKVKEIDLSFPNYVVLPSYIFTCKNLIDLRLSYCGYIPTTGDVCLPALKTLHLDSVRYESDKSLVHLLSGCPVLEELLVHYAGTSYCASVSSTTIKRLLLKSDIYSYFYGKLRKVKIDAPALRFLRLEGCVPEEKLSNSSMEMEIIFDVTHLMKDNLYCRSVIEYAGAHCNIKCLKLSNAFLKRPGPSFSDLSLKFHYLTKLELAADWPSLTYFLENADNLEVFIIHKIYDTFPNCWVEPHQVPACLLSHLRTMTIYKFEFIEDEFNKMVRYVLKNACVMKRMEIYPRVHSFRMTPELDAALQRISLYQRGSETCELALL</sequence>
<dbReference type="PANTHER" id="PTHR31900">
    <property type="entry name" value="F-BOX/RNI SUPERFAMILY PROTEIN-RELATED"/>
    <property type="match status" value="1"/>
</dbReference>
<dbReference type="PANTHER" id="PTHR31900:SF34">
    <property type="entry name" value="EMB|CAB62440.1-RELATED"/>
    <property type="match status" value="1"/>
</dbReference>
<dbReference type="SMART" id="SM00579">
    <property type="entry name" value="FBD"/>
    <property type="match status" value="1"/>
</dbReference>
<evidence type="ECO:0000259" key="1">
    <source>
        <dbReference type="SMART" id="SM00579"/>
    </source>
</evidence>
<dbReference type="Proteomes" id="UP000653305">
    <property type="component" value="Unassembled WGS sequence"/>
</dbReference>
<dbReference type="AlphaFoldDB" id="A0A830BU53"/>
<dbReference type="InterPro" id="IPR036047">
    <property type="entry name" value="F-box-like_dom_sf"/>
</dbReference>
<evidence type="ECO:0000313" key="2">
    <source>
        <dbReference type="EMBL" id="GFP90326.1"/>
    </source>
</evidence>
<accession>A0A830BU53</accession>
<evidence type="ECO:0000313" key="3">
    <source>
        <dbReference type="Proteomes" id="UP000653305"/>
    </source>
</evidence>
<dbReference type="OrthoDB" id="1434964at2759"/>
<dbReference type="Pfam" id="PF23622">
    <property type="entry name" value="LRR_At1g61320_AtMIF1"/>
    <property type="match status" value="1"/>
</dbReference>
<dbReference type="CDD" id="cd22160">
    <property type="entry name" value="F-box_AtFBL13-like"/>
    <property type="match status" value="1"/>
</dbReference>